<dbReference type="VEuPathDB" id="FungiDB:VP01_3013g3"/>
<accession>A0A0L6V093</accession>
<protein>
    <submittedName>
        <fullName evidence="1">Uncharacterized protein</fullName>
    </submittedName>
</protein>
<evidence type="ECO:0000313" key="1">
    <source>
        <dbReference type="EMBL" id="KNZ54191.1"/>
    </source>
</evidence>
<dbReference type="Proteomes" id="UP000037035">
    <property type="component" value="Unassembled WGS sequence"/>
</dbReference>
<keyword evidence="2" id="KW-1185">Reference proteome</keyword>
<sequence length="69" mass="7906">MKNPYSWVCPGLDLKPFYLPSKIDHANQLRFCELVTPDQIIYHTASLIHENTTFGTENHTDAVQSLCQN</sequence>
<evidence type="ECO:0000313" key="2">
    <source>
        <dbReference type="Proteomes" id="UP000037035"/>
    </source>
</evidence>
<name>A0A0L6V093_9BASI</name>
<proteinExistence type="predicted"/>
<dbReference type="AlphaFoldDB" id="A0A0L6V093"/>
<organism evidence="1 2">
    <name type="scientific">Puccinia sorghi</name>
    <dbReference type="NCBI Taxonomy" id="27349"/>
    <lineage>
        <taxon>Eukaryota</taxon>
        <taxon>Fungi</taxon>
        <taxon>Dikarya</taxon>
        <taxon>Basidiomycota</taxon>
        <taxon>Pucciniomycotina</taxon>
        <taxon>Pucciniomycetes</taxon>
        <taxon>Pucciniales</taxon>
        <taxon>Pucciniaceae</taxon>
        <taxon>Puccinia</taxon>
    </lineage>
</organism>
<dbReference type="EMBL" id="LAVV01007962">
    <property type="protein sequence ID" value="KNZ54191.1"/>
    <property type="molecule type" value="Genomic_DNA"/>
</dbReference>
<gene>
    <name evidence="1" type="ORF">VP01_3013g3</name>
</gene>
<reference evidence="1 2" key="1">
    <citation type="submission" date="2015-08" db="EMBL/GenBank/DDBJ databases">
        <title>Next Generation Sequencing and Analysis of the Genome of Puccinia sorghi L Schw, the Causal Agent of Maize Common Rust.</title>
        <authorList>
            <person name="Rochi L."/>
            <person name="Burguener G."/>
            <person name="Darino M."/>
            <person name="Turjanski A."/>
            <person name="Kreff E."/>
            <person name="Dieguez M.J."/>
            <person name="Sacco F."/>
        </authorList>
    </citation>
    <scope>NUCLEOTIDE SEQUENCE [LARGE SCALE GENOMIC DNA]</scope>
    <source>
        <strain evidence="1 2">RO10H11247</strain>
    </source>
</reference>
<comment type="caution">
    <text evidence="1">The sequence shown here is derived from an EMBL/GenBank/DDBJ whole genome shotgun (WGS) entry which is preliminary data.</text>
</comment>